<proteinExistence type="predicted"/>
<protein>
    <recommendedName>
        <fullName evidence="3">F-box domain-containing protein</fullName>
    </recommendedName>
</protein>
<dbReference type="AlphaFoldDB" id="A0AAW0FP41"/>
<organism evidence="1 2">
    <name type="scientific">Cerrena zonata</name>
    <dbReference type="NCBI Taxonomy" id="2478898"/>
    <lineage>
        <taxon>Eukaryota</taxon>
        <taxon>Fungi</taxon>
        <taxon>Dikarya</taxon>
        <taxon>Basidiomycota</taxon>
        <taxon>Agaricomycotina</taxon>
        <taxon>Agaricomycetes</taxon>
        <taxon>Polyporales</taxon>
        <taxon>Cerrenaceae</taxon>
        <taxon>Cerrena</taxon>
    </lineage>
</organism>
<comment type="caution">
    <text evidence="1">The sequence shown here is derived from an EMBL/GenBank/DDBJ whole genome shotgun (WGS) entry which is preliminary data.</text>
</comment>
<evidence type="ECO:0000313" key="1">
    <source>
        <dbReference type="EMBL" id="KAK7682783.1"/>
    </source>
</evidence>
<dbReference type="Proteomes" id="UP001385951">
    <property type="component" value="Unassembled WGS sequence"/>
</dbReference>
<keyword evidence="2" id="KW-1185">Reference proteome</keyword>
<evidence type="ECO:0008006" key="3">
    <source>
        <dbReference type="Google" id="ProtNLM"/>
    </source>
</evidence>
<accession>A0AAW0FP41</accession>
<reference evidence="1 2" key="1">
    <citation type="submission" date="2022-09" db="EMBL/GenBank/DDBJ databases">
        <authorList>
            <person name="Palmer J.M."/>
        </authorList>
    </citation>
    <scope>NUCLEOTIDE SEQUENCE [LARGE SCALE GENOMIC DNA]</scope>
    <source>
        <strain evidence="1 2">DSM 7382</strain>
    </source>
</reference>
<evidence type="ECO:0000313" key="2">
    <source>
        <dbReference type="Proteomes" id="UP001385951"/>
    </source>
</evidence>
<sequence>MVTTINDLPIELVPVILENIVKPSHLVHICLVNRTFDIFARESLYSKVFIYSWHKNVKTKIVKLFETLASSPHLAKYVQEMSEWFSKADNHRNLGFS</sequence>
<dbReference type="EMBL" id="JASBNA010000034">
    <property type="protein sequence ID" value="KAK7682783.1"/>
    <property type="molecule type" value="Genomic_DNA"/>
</dbReference>
<name>A0AAW0FP41_9APHY</name>
<gene>
    <name evidence="1" type="ORF">QCA50_014167</name>
</gene>